<dbReference type="InterPro" id="IPR022813">
    <property type="entry name" value="SecD/SecF_arch_bac"/>
</dbReference>
<comment type="function">
    <text evidence="9">Part of the Sec protein translocase complex. Interacts with the SecYEG preprotein conducting channel. SecDF uses the proton motive force (PMF) to complete protein translocation after the ATP-dependent function of SecA.</text>
</comment>
<evidence type="ECO:0000259" key="11">
    <source>
        <dbReference type="Pfam" id="PF21760"/>
    </source>
</evidence>
<dbReference type="NCBIfam" id="TIGR00916">
    <property type="entry name" value="2A0604s01"/>
    <property type="match status" value="1"/>
</dbReference>
<gene>
    <name evidence="9 13" type="primary">secD</name>
    <name evidence="13" type="ORF">PPG34_17560</name>
</gene>
<dbReference type="Pfam" id="PF02355">
    <property type="entry name" value="SecD_SecF_C"/>
    <property type="match status" value="1"/>
</dbReference>
<evidence type="ECO:0000256" key="1">
    <source>
        <dbReference type="ARBA" id="ARBA00004651"/>
    </source>
</evidence>
<reference evidence="13 14" key="1">
    <citation type="journal article" date="2023" name="ISME J.">
        <title>Cultivation and genomic characterization of novel and ubiquitous marine nitrite-oxidizing bacteria from the Nitrospirales.</title>
        <authorList>
            <person name="Mueller A.J."/>
            <person name="Daebeler A."/>
            <person name="Herbold C.W."/>
            <person name="Kirkegaard R.H."/>
            <person name="Daims H."/>
        </authorList>
    </citation>
    <scope>NUCLEOTIDE SEQUENCE [LARGE SCALE GENOMIC DNA]</scope>
    <source>
        <strain evidence="13 14">EB</strain>
    </source>
</reference>
<dbReference type="NCBIfam" id="TIGR01129">
    <property type="entry name" value="secD"/>
    <property type="match status" value="1"/>
</dbReference>
<accession>A0ABU3KD31</accession>
<dbReference type="Pfam" id="PF22599">
    <property type="entry name" value="SecDF_P1_head"/>
    <property type="match status" value="1"/>
</dbReference>
<feature type="transmembrane region" description="Helical" evidence="9">
    <location>
        <begin position="508"/>
        <end position="532"/>
    </location>
</feature>
<evidence type="ECO:0000256" key="4">
    <source>
        <dbReference type="ARBA" id="ARBA00022692"/>
    </source>
</evidence>
<sequence>MKKVRTRLLLVLGLTLLSVYLSIPSWPGLHDSLPEGLKWVVPPRGVSLGLDLQGGIHMVMEVEEDRAVEIAVDRSARAMKDLLVDKGIEVTKAARQEGVKIAIELGGSDKLDEAANFIRESFSSYAQVSKEGNTLVYELDSDDIDRIKNGAINQALETIRNRIDQFGVTEPLLQRQGRTQIVIQLPGVKDPARAKALIQDTALLEFKMLDEVNFPKLALPSQVARSEEEALREKFSSQVPEGSEILFEPLKSDAGQPQYSRPYLVYKTAALTGDVLQDARVTIGDFSEPQVSVTFDSNGAEEFGNITTANVGKFMAIVLDGTVYSAPRINEPIRGGRAQITGNFTTNEANDLAIVLRAGALPAPMKILQDLTVGPSLGQDSIEKGLKTTMIAGFVVLIFMVVYYRMSGMVANAAVALNLICLFGALSGLNATLTLPGIAGIILTIGMGVDSNVLIFERIREELRQGRPIRLAVDAGYDKAFLTIVDSHVTTLITGFALFVFGSGPIKGFAVTLCLGIGINLFTAFIGTKVVFDLVNRRKLEYLSI</sequence>
<dbReference type="Gene3D" id="3.30.70.3400">
    <property type="match status" value="2"/>
</dbReference>
<comment type="similarity">
    <text evidence="9">Belongs to the SecD/SecF family. SecD subfamily.</text>
</comment>
<keyword evidence="7 9" id="KW-0811">Translocation</keyword>
<organism evidence="13 14">
    <name type="scientific">Candidatus Nitronereus thalassa</name>
    <dbReference type="NCBI Taxonomy" id="3020898"/>
    <lineage>
        <taxon>Bacteria</taxon>
        <taxon>Pseudomonadati</taxon>
        <taxon>Nitrospirota</taxon>
        <taxon>Nitrospiria</taxon>
        <taxon>Nitrospirales</taxon>
        <taxon>Nitrospiraceae</taxon>
        <taxon>Candidatus Nitronereus</taxon>
    </lineage>
</organism>
<comment type="caution">
    <text evidence="13">The sequence shown here is derived from an EMBL/GenBank/DDBJ whole genome shotgun (WGS) entry which is preliminary data.</text>
</comment>
<keyword evidence="3 9" id="KW-1003">Cell membrane</keyword>
<dbReference type="SUPFAM" id="SSF82866">
    <property type="entry name" value="Multidrug efflux transporter AcrB transmembrane domain"/>
    <property type="match status" value="1"/>
</dbReference>
<dbReference type="InterPro" id="IPR048634">
    <property type="entry name" value="SecD_SecF_C"/>
</dbReference>
<comment type="caution">
    <text evidence="9">Lacks conserved residue(s) required for the propagation of feature annotation.</text>
</comment>
<comment type="subunit">
    <text evidence="9">Forms a complex with SecF. Part of the essential Sec protein translocation apparatus which comprises SecA, SecYEG and auxiliary proteins SecDF. Other proteins may also be involved.</text>
</comment>
<evidence type="ECO:0000256" key="5">
    <source>
        <dbReference type="ARBA" id="ARBA00022927"/>
    </source>
</evidence>
<feature type="transmembrane region" description="Helical" evidence="9">
    <location>
        <begin position="480"/>
        <end position="502"/>
    </location>
</feature>
<dbReference type="InterPro" id="IPR022646">
    <property type="entry name" value="SecD/SecF_CS"/>
</dbReference>
<protein>
    <recommendedName>
        <fullName evidence="9">Protein translocase subunit SecD</fullName>
    </recommendedName>
</protein>
<evidence type="ECO:0000256" key="3">
    <source>
        <dbReference type="ARBA" id="ARBA00022475"/>
    </source>
</evidence>
<keyword evidence="8 9" id="KW-0472">Membrane</keyword>
<dbReference type="InterPro" id="IPR005791">
    <property type="entry name" value="SecD"/>
</dbReference>
<evidence type="ECO:0000259" key="10">
    <source>
        <dbReference type="Pfam" id="PF02355"/>
    </source>
</evidence>
<evidence type="ECO:0000256" key="8">
    <source>
        <dbReference type="ARBA" id="ARBA00023136"/>
    </source>
</evidence>
<dbReference type="InterPro" id="IPR054384">
    <property type="entry name" value="SecDF_P1_head"/>
</dbReference>
<keyword evidence="14" id="KW-1185">Reference proteome</keyword>
<evidence type="ECO:0000256" key="9">
    <source>
        <dbReference type="HAMAP-Rule" id="MF_01463"/>
    </source>
</evidence>
<dbReference type="RefSeq" id="WP_313834748.1">
    <property type="nucleotide sequence ID" value="NZ_JAQOUE010000002.1"/>
</dbReference>
<feature type="transmembrane region" description="Helical" evidence="9">
    <location>
        <begin position="385"/>
        <end position="404"/>
    </location>
</feature>
<evidence type="ECO:0000256" key="6">
    <source>
        <dbReference type="ARBA" id="ARBA00022989"/>
    </source>
</evidence>
<dbReference type="InterPro" id="IPR055344">
    <property type="entry name" value="SecD_SecF_C_bact"/>
</dbReference>
<dbReference type="Pfam" id="PF07549">
    <property type="entry name" value="Sec_GG"/>
    <property type="match status" value="1"/>
</dbReference>
<feature type="transmembrane region" description="Helical" evidence="9">
    <location>
        <begin position="411"/>
        <end position="431"/>
    </location>
</feature>
<feature type="domain" description="SecDF P1 head subdomain" evidence="12">
    <location>
        <begin position="260"/>
        <end position="363"/>
    </location>
</feature>
<dbReference type="PANTHER" id="PTHR30081:SF1">
    <property type="entry name" value="PROTEIN TRANSLOCASE SUBUNIT SECD"/>
    <property type="match status" value="1"/>
</dbReference>
<dbReference type="Gene3D" id="3.30.1360.200">
    <property type="match status" value="1"/>
</dbReference>
<evidence type="ECO:0000259" key="12">
    <source>
        <dbReference type="Pfam" id="PF22599"/>
    </source>
</evidence>
<keyword evidence="5 9" id="KW-0653">Protein transport</keyword>
<dbReference type="HAMAP" id="MF_01463_B">
    <property type="entry name" value="SecD_B"/>
    <property type="match status" value="1"/>
</dbReference>
<dbReference type="Gene3D" id="1.20.1640.10">
    <property type="entry name" value="Multidrug efflux transporter AcrB transmembrane domain"/>
    <property type="match status" value="1"/>
</dbReference>
<evidence type="ECO:0000256" key="7">
    <source>
        <dbReference type="ARBA" id="ARBA00023010"/>
    </source>
</evidence>
<feature type="domain" description="Protein export membrane protein SecD/SecF C-terminal" evidence="10">
    <location>
        <begin position="366"/>
        <end position="535"/>
    </location>
</feature>
<evidence type="ECO:0000313" key="13">
    <source>
        <dbReference type="EMBL" id="MDT7044162.1"/>
    </source>
</evidence>
<dbReference type="InterPro" id="IPR048631">
    <property type="entry name" value="SecD_1st"/>
</dbReference>
<dbReference type="Proteomes" id="UP001250932">
    <property type="component" value="Unassembled WGS sequence"/>
</dbReference>
<feature type="domain" description="Protein translocase subunit SecDF P1" evidence="11">
    <location>
        <begin position="152"/>
        <end position="210"/>
    </location>
</feature>
<dbReference type="Pfam" id="PF21760">
    <property type="entry name" value="SecD_1st"/>
    <property type="match status" value="1"/>
</dbReference>
<evidence type="ECO:0000256" key="2">
    <source>
        <dbReference type="ARBA" id="ARBA00022448"/>
    </source>
</evidence>
<keyword evidence="4 9" id="KW-0812">Transmembrane</keyword>
<keyword evidence="2 9" id="KW-0813">Transport</keyword>
<evidence type="ECO:0000313" key="14">
    <source>
        <dbReference type="Proteomes" id="UP001250932"/>
    </source>
</evidence>
<proteinExistence type="inferred from homology"/>
<dbReference type="EMBL" id="JAQOUE010000002">
    <property type="protein sequence ID" value="MDT7044162.1"/>
    <property type="molecule type" value="Genomic_DNA"/>
</dbReference>
<comment type="subcellular location">
    <subcellularLocation>
        <location evidence="1 9">Cell membrane</location>
        <topology evidence="1 9">Multi-pass membrane protein</topology>
    </subcellularLocation>
</comment>
<keyword evidence="6 9" id="KW-1133">Transmembrane helix</keyword>
<dbReference type="PANTHER" id="PTHR30081">
    <property type="entry name" value="PROTEIN-EXPORT MEMBRANE PROTEIN SEC"/>
    <property type="match status" value="1"/>
</dbReference>
<name>A0ABU3KD31_9BACT</name>